<evidence type="ECO:0000256" key="1">
    <source>
        <dbReference type="ARBA" id="ARBA00004123"/>
    </source>
</evidence>
<evidence type="ECO:0000256" key="5">
    <source>
        <dbReference type="ARBA" id="ARBA00023125"/>
    </source>
</evidence>
<dbReference type="PROSITE" id="PS50071">
    <property type="entry name" value="HOMEOBOX_2"/>
    <property type="match status" value="1"/>
</dbReference>
<dbReference type="FunFam" id="1.10.10.60:FF:000085">
    <property type="entry name" value="SIX homeobox 5"/>
    <property type="match status" value="1"/>
</dbReference>
<dbReference type="GO" id="GO:0005737">
    <property type="term" value="C:cytoplasm"/>
    <property type="evidence" value="ECO:0007669"/>
    <property type="project" value="UniProtKB-SubCell"/>
</dbReference>
<dbReference type="SMART" id="SM00389">
    <property type="entry name" value="HOX"/>
    <property type="match status" value="1"/>
</dbReference>
<dbReference type="GO" id="GO:0000981">
    <property type="term" value="F:DNA-binding transcription factor activity, RNA polymerase II-specific"/>
    <property type="evidence" value="ECO:0007669"/>
    <property type="project" value="InterPro"/>
</dbReference>
<keyword evidence="7" id="KW-0804">Transcription</keyword>
<dbReference type="InterPro" id="IPR017970">
    <property type="entry name" value="Homeobox_CS"/>
</dbReference>
<feature type="DNA-binding region" description="Homeobox" evidence="9">
    <location>
        <begin position="263"/>
        <end position="313"/>
    </location>
</feature>
<name>A0A9P0D1W8_9CUCU</name>
<dbReference type="PANTHER" id="PTHR10390:SF44">
    <property type="entry name" value="SIX HOMEOBOX 4"/>
    <property type="match status" value="1"/>
</dbReference>
<evidence type="ECO:0000313" key="13">
    <source>
        <dbReference type="Proteomes" id="UP001153636"/>
    </source>
</evidence>
<evidence type="ECO:0000256" key="9">
    <source>
        <dbReference type="PROSITE-ProRule" id="PRU00108"/>
    </source>
</evidence>
<dbReference type="SUPFAM" id="SSF46689">
    <property type="entry name" value="Homeodomain-like"/>
    <property type="match status" value="1"/>
</dbReference>
<dbReference type="Gene3D" id="1.10.10.60">
    <property type="entry name" value="Homeodomain-like"/>
    <property type="match status" value="1"/>
</dbReference>
<dbReference type="OrthoDB" id="3501850at2759"/>
<dbReference type="EMBL" id="OV651819">
    <property type="protein sequence ID" value="CAH1113278.1"/>
    <property type="molecule type" value="Genomic_DNA"/>
</dbReference>
<proteinExistence type="predicted"/>
<feature type="domain" description="Homeobox" evidence="11">
    <location>
        <begin position="261"/>
        <end position="312"/>
    </location>
</feature>
<gene>
    <name evidence="12" type="ORF">PSYICH_LOCUS13333</name>
</gene>
<dbReference type="Proteomes" id="UP001153636">
    <property type="component" value="Chromosome 7"/>
</dbReference>
<evidence type="ECO:0000313" key="12">
    <source>
        <dbReference type="EMBL" id="CAH1113278.1"/>
    </source>
</evidence>
<dbReference type="InterPro" id="IPR031701">
    <property type="entry name" value="SIX1_SD"/>
</dbReference>
<keyword evidence="8 9" id="KW-0539">Nucleus</keyword>
<dbReference type="GO" id="GO:0005634">
    <property type="term" value="C:nucleus"/>
    <property type="evidence" value="ECO:0007669"/>
    <property type="project" value="UniProtKB-SubCell"/>
</dbReference>
<keyword evidence="5 9" id="KW-0238">DNA-binding</keyword>
<evidence type="ECO:0000256" key="2">
    <source>
        <dbReference type="ARBA" id="ARBA00004496"/>
    </source>
</evidence>
<dbReference type="GO" id="GO:0000978">
    <property type="term" value="F:RNA polymerase II cis-regulatory region sequence-specific DNA binding"/>
    <property type="evidence" value="ECO:0007669"/>
    <property type="project" value="TreeGrafter"/>
</dbReference>
<dbReference type="InterPro" id="IPR009057">
    <property type="entry name" value="Homeodomain-like_sf"/>
</dbReference>
<sequence length="370" mass="42159">MMEIDGTSSGSSDSHIGNFCHPGGNINYYSDNLYFATNCKLDSYFAGDKLVKKIDSVPKKIEYFRKDDYSNGVNGKSVLNKSDVGGKRVLSYAECFEKKTEDRRVQLDFYSNGGTVTAKNEGTIQLNGIDSYGKKSMSFSPDQVQCMCEALQQRGDIERLATFLWSLPPSELLSGNESILRARAAVAFHRGSYHELYSILESHAFQVRWHAELQILWFKAHYNEAEKIRGRPLGAVDKYRLRKKYPLPKTIWDGEETVYCFKERSRNALKDCYSRNRYPTPDEKRALAKRTGLTLTQVSNWFKNRRQRDRTPQSRPELIIGNMSLTHQSNIINSMGNHQGGLDMAAFQTATKLFDPNCTITSCYSDYQVA</sequence>
<dbReference type="AlphaFoldDB" id="A0A9P0D1W8"/>
<comment type="subcellular location">
    <subcellularLocation>
        <location evidence="2">Cytoplasm</location>
    </subcellularLocation>
    <subcellularLocation>
        <location evidence="1 9 10">Nucleus</location>
    </subcellularLocation>
</comment>
<organism evidence="12 13">
    <name type="scientific">Psylliodes chrysocephalus</name>
    <dbReference type="NCBI Taxonomy" id="3402493"/>
    <lineage>
        <taxon>Eukaryota</taxon>
        <taxon>Metazoa</taxon>
        <taxon>Ecdysozoa</taxon>
        <taxon>Arthropoda</taxon>
        <taxon>Hexapoda</taxon>
        <taxon>Insecta</taxon>
        <taxon>Pterygota</taxon>
        <taxon>Neoptera</taxon>
        <taxon>Endopterygota</taxon>
        <taxon>Coleoptera</taxon>
        <taxon>Polyphaga</taxon>
        <taxon>Cucujiformia</taxon>
        <taxon>Chrysomeloidea</taxon>
        <taxon>Chrysomelidae</taxon>
        <taxon>Galerucinae</taxon>
        <taxon>Alticini</taxon>
        <taxon>Psylliodes</taxon>
    </lineage>
</organism>
<evidence type="ECO:0000256" key="10">
    <source>
        <dbReference type="RuleBase" id="RU000682"/>
    </source>
</evidence>
<evidence type="ECO:0000256" key="3">
    <source>
        <dbReference type="ARBA" id="ARBA00022473"/>
    </source>
</evidence>
<dbReference type="CDD" id="cd00086">
    <property type="entry name" value="homeodomain"/>
    <property type="match status" value="1"/>
</dbReference>
<keyword evidence="6 9" id="KW-0371">Homeobox</keyword>
<dbReference type="Pfam" id="PF00046">
    <property type="entry name" value="Homeodomain"/>
    <property type="match status" value="1"/>
</dbReference>
<evidence type="ECO:0000259" key="11">
    <source>
        <dbReference type="PROSITE" id="PS50071"/>
    </source>
</evidence>
<keyword evidence="3" id="KW-0217">Developmental protein</keyword>
<dbReference type="GO" id="GO:0005667">
    <property type="term" value="C:transcription regulator complex"/>
    <property type="evidence" value="ECO:0007669"/>
    <property type="project" value="TreeGrafter"/>
</dbReference>
<dbReference type="PANTHER" id="PTHR10390">
    <property type="entry name" value="HOMEOBOX PROTEIN SIX"/>
    <property type="match status" value="1"/>
</dbReference>
<evidence type="ECO:0000256" key="4">
    <source>
        <dbReference type="ARBA" id="ARBA00023015"/>
    </source>
</evidence>
<evidence type="ECO:0000256" key="6">
    <source>
        <dbReference type="ARBA" id="ARBA00023155"/>
    </source>
</evidence>
<keyword evidence="13" id="KW-1185">Reference proteome</keyword>
<protein>
    <recommendedName>
        <fullName evidence="11">Homeobox domain-containing protein</fullName>
    </recommendedName>
</protein>
<reference evidence="12" key="1">
    <citation type="submission" date="2022-01" db="EMBL/GenBank/DDBJ databases">
        <authorList>
            <person name="King R."/>
        </authorList>
    </citation>
    <scope>NUCLEOTIDE SEQUENCE</scope>
</reference>
<evidence type="ECO:0000256" key="7">
    <source>
        <dbReference type="ARBA" id="ARBA00023163"/>
    </source>
</evidence>
<accession>A0A9P0D1W8</accession>
<dbReference type="InterPro" id="IPR001356">
    <property type="entry name" value="HD"/>
</dbReference>
<dbReference type="PROSITE" id="PS00027">
    <property type="entry name" value="HOMEOBOX_1"/>
    <property type="match status" value="1"/>
</dbReference>
<dbReference type="Pfam" id="PF16878">
    <property type="entry name" value="SIX1_SD"/>
    <property type="match status" value="1"/>
</dbReference>
<keyword evidence="4" id="KW-0805">Transcription regulation</keyword>
<evidence type="ECO:0000256" key="8">
    <source>
        <dbReference type="ARBA" id="ARBA00023242"/>
    </source>
</evidence>